<dbReference type="Pfam" id="PF09339">
    <property type="entry name" value="HTH_IclR"/>
    <property type="match status" value="1"/>
</dbReference>
<dbReference type="RefSeq" id="WP_343050100.1">
    <property type="nucleotide sequence ID" value="NZ_BAABFH010000001.1"/>
</dbReference>
<keyword evidence="3" id="KW-0804">Transcription</keyword>
<dbReference type="Gene3D" id="1.10.10.10">
    <property type="entry name" value="Winged helix-like DNA-binding domain superfamily/Winged helix DNA-binding domain"/>
    <property type="match status" value="1"/>
</dbReference>
<keyword evidence="2 6" id="KW-0238">DNA-binding</keyword>
<dbReference type="Proteomes" id="UP000587002">
    <property type="component" value="Unassembled WGS sequence"/>
</dbReference>
<dbReference type="SMART" id="SM00346">
    <property type="entry name" value="HTH_ICLR"/>
    <property type="match status" value="1"/>
</dbReference>
<dbReference type="Gene3D" id="3.30.450.40">
    <property type="match status" value="1"/>
</dbReference>
<keyword evidence="7" id="KW-1185">Reference proteome</keyword>
<evidence type="ECO:0000256" key="3">
    <source>
        <dbReference type="ARBA" id="ARBA00023163"/>
    </source>
</evidence>
<dbReference type="InterPro" id="IPR014757">
    <property type="entry name" value="Tscrpt_reg_IclR_C"/>
</dbReference>
<dbReference type="PROSITE" id="PS51078">
    <property type="entry name" value="ICLR_ED"/>
    <property type="match status" value="1"/>
</dbReference>
<dbReference type="InterPro" id="IPR036390">
    <property type="entry name" value="WH_DNA-bd_sf"/>
</dbReference>
<feature type="domain" description="HTH iclR-type" evidence="4">
    <location>
        <begin position="21"/>
        <end position="81"/>
    </location>
</feature>
<dbReference type="SUPFAM" id="SSF46785">
    <property type="entry name" value="Winged helix' DNA-binding domain"/>
    <property type="match status" value="1"/>
</dbReference>
<dbReference type="Pfam" id="PF01614">
    <property type="entry name" value="IclR_C"/>
    <property type="match status" value="1"/>
</dbReference>
<reference evidence="6 7" key="1">
    <citation type="submission" date="2020-07" db="EMBL/GenBank/DDBJ databases">
        <title>Sequencing the genomes of 1000 actinobacteria strains.</title>
        <authorList>
            <person name="Klenk H.-P."/>
        </authorList>
    </citation>
    <scope>NUCLEOTIDE SEQUENCE [LARGE SCALE GENOMIC DNA]</scope>
    <source>
        <strain evidence="6 7">DSM 44065</strain>
    </source>
</reference>
<organism evidence="6 7">
    <name type="scientific">Saccharopolyspora hordei</name>
    <dbReference type="NCBI Taxonomy" id="1838"/>
    <lineage>
        <taxon>Bacteria</taxon>
        <taxon>Bacillati</taxon>
        <taxon>Actinomycetota</taxon>
        <taxon>Actinomycetes</taxon>
        <taxon>Pseudonocardiales</taxon>
        <taxon>Pseudonocardiaceae</taxon>
        <taxon>Saccharopolyspora</taxon>
    </lineage>
</organism>
<dbReference type="PANTHER" id="PTHR30136:SF35">
    <property type="entry name" value="HTH-TYPE TRANSCRIPTIONAL REGULATOR RV1719"/>
    <property type="match status" value="1"/>
</dbReference>
<dbReference type="PANTHER" id="PTHR30136">
    <property type="entry name" value="HELIX-TURN-HELIX TRANSCRIPTIONAL REGULATOR, ICLR FAMILY"/>
    <property type="match status" value="1"/>
</dbReference>
<dbReference type="PROSITE" id="PS51077">
    <property type="entry name" value="HTH_ICLR"/>
    <property type="match status" value="1"/>
</dbReference>
<dbReference type="GO" id="GO:0045892">
    <property type="term" value="P:negative regulation of DNA-templated transcription"/>
    <property type="evidence" value="ECO:0007669"/>
    <property type="project" value="TreeGrafter"/>
</dbReference>
<proteinExistence type="predicted"/>
<dbReference type="AlphaFoldDB" id="A0A853ARG3"/>
<sequence length="257" mass="27079">MVVDDMGIAVPPAGAGAAKAHRTVSRVTTILELAAANRSGVRLTELATALDAPRSSVHGLVKGLVATGYLREEGGTYRIGPAINSLLAAAPPTVAEAARPAMERLHRQFNETVMLATPVGDSVVYTDTIESTDPIRYIAPLRTRRPLHPTSSGKCVLAFGSERFREGYLATHLSDPGQREKIRRQLAEVAEAGVAINRGETLPDRSGVGAPIFDKGKVVAAIAVAGPSNRLADKITEIAEATKAATHEVSEHLAGRV</sequence>
<evidence type="ECO:0000256" key="2">
    <source>
        <dbReference type="ARBA" id="ARBA00023125"/>
    </source>
</evidence>
<dbReference type="InterPro" id="IPR029016">
    <property type="entry name" value="GAF-like_dom_sf"/>
</dbReference>
<dbReference type="InterPro" id="IPR036388">
    <property type="entry name" value="WH-like_DNA-bd_sf"/>
</dbReference>
<evidence type="ECO:0000313" key="7">
    <source>
        <dbReference type="Proteomes" id="UP000587002"/>
    </source>
</evidence>
<dbReference type="GO" id="GO:0003677">
    <property type="term" value="F:DNA binding"/>
    <property type="evidence" value="ECO:0007669"/>
    <property type="project" value="UniProtKB-KW"/>
</dbReference>
<dbReference type="InterPro" id="IPR050707">
    <property type="entry name" value="HTH_MetabolicPath_Reg"/>
</dbReference>
<evidence type="ECO:0000313" key="6">
    <source>
        <dbReference type="EMBL" id="NYI83871.1"/>
    </source>
</evidence>
<evidence type="ECO:0000259" key="5">
    <source>
        <dbReference type="PROSITE" id="PS51078"/>
    </source>
</evidence>
<accession>A0A853ARG3</accession>
<feature type="domain" description="IclR-ED" evidence="5">
    <location>
        <begin position="75"/>
        <end position="255"/>
    </location>
</feature>
<protein>
    <submittedName>
        <fullName evidence="6">DNA-binding IclR family transcriptional regulator</fullName>
    </submittedName>
</protein>
<evidence type="ECO:0000259" key="4">
    <source>
        <dbReference type="PROSITE" id="PS51077"/>
    </source>
</evidence>
<keyword evidence="1" id="KW-0805">Transcription regulation</keyword>
<comment type="caution">
    <text evidence="6">The sequence shown here is derived from an EMBL/GenBank/DDBJ whole genome shotgun (WGS) entry which is preliminary data.</text>
</comment>
<evidence type="ECO:0000256" key="1">
    <source>
        <dbReference type="ARBA" id="ARBA00023015"/>
    </source>
</evidence>
<gene>
    <name evidence="6" type="ORF">HNR68_002501</name>
</gene>
<dbReference type="SUPFAM" id="SSF55781">
    <property type="entry name" value="GAF domain-like"/>
    <property type="match status" value="1"/>
</dbReference>
<name>A0A853ARG3_9PSEU</name>
<dbReference type="EMBL" id="JACCFJ010000001">
    <property type="protein sequence ID" value="NYI83871.1"/>
    <property type="molecule type" value="Genomic_DNA"/>
</dbReference>
<dbReference type="InterPro" id="IPR005471">
    <property type="entry name" value="Tscrpt_reg_IclR_N"/>
</dbReference>
<dbReference type="GO" id="GO:0003700">
    <property type="term" value="F:DNA-binding transcription factor activity"/>
    <property type="evidence" value="ECO:0007669"/>
    <property type="project" value="TreeGrafter"/>
</dbReference>